<dbReference type="AlphaFoldDB" id="A0A9X3N5V0"/>
<feature type="domain" description="Phage tail collar" evidence="1">
    <location>
        <begin position="58"/>
        <end position="115"/>
    </location>
</feature>
<evidence type="ECO:0000313" key="2">
    <source>
        <dbReference type="EMBL" id="MDA0179025.1"/>
    </source>
</evidence>
<protein>
    <submittedName>
        <fullName evidence="2">Tail fiber protein</fullName>
    </submittedName>
</protein>
<dbReference type="InterPro" id="IPR011083">
    <property type="entry name" value="Phage_tail_collar_dom"/>
</dbReference>
<dbReference type="Proteomes" id="UP001147653">
    <property type="component" value="Unassembled WGS sequence"/>
</dbReference>
<name>A0A9X3N5V0_9ACTN</name>
<accession>A0A9X3N5V0</accession>
<gene>
    <name evidence="2" type="ORF">OJ997_01865</name>
</gene>
<keyword evidence="3" id="KW-1185">Reference proteome</keyword>
<dbReference type="Gene3D" id="3.90.1340.10">
    <property type="entry name" value="Phage tail collar domain"/>
    <property type="match status" value="1"/>
</dbReference>
<proteinExistence type="predicted"/>
<dbReference type="EMBL" id="JAPDDP010000002">
    <property type="protein sequence ID" value="MDA0179025.1"/>
    <property type="molecule type" value="Genomic_DNA"/>
</dbReference>
<dbReference type="Pfam" id="PF07484">
    <property type="entry name" value="Collar"/>
    <property type="match status" value="1"/>
</dbReference>
<reference evidence="2" key="1">
    <citation type="submission" date="2022-10" db="EMBL/GenBank/DDBJ databases">
        <title>The WGS of Solirubrobacter phytolaccae KCTC 29190.</title>
        <authorList>
            <person name="Jiang Z."/>
        </authorList>
    </citation>
    <scope>NUCLEOTIDE SEQUENCE</scope>
    <source>
        <strain evidence="2">KCTC 29190</strain>
    </source>
</reference>
<evidence type="ECO:0000313" key="3">
    <source>
        <dbReference type="Proteomes" id="UP001147653"/>
    </source>
</evidence>
<dbReference type="RefSeq" id="WP_270023292.1">
    <property type="nucleotide sequence ID" value="NZ_JAPDDP010000002.1"/>
</dbReference>
<organism evidence="2 3">
    <name type="scientific">Solirubrobacter phytolaccae</name>
    <dbReference type="NCBI Taxonomy" id="1404360"/>
    <lineage>
        <taxon>Bacteria</taxon>
        <taxon>Bacillati</taxon>
        <taxon>Actinomycetota</taxon>
        <taxon>Thermoleophilia</taxon>
        <taxon>Solirubrobacterales</taxon>
        <taxon>Solirubrobacteraceae</taxon>
        <taxon>Solirubrobacter</taxon>
    </lineage>
</organism>
<sequence length="211" mass="21214">MPGTPATTPNFGIPRYDNTDDADFAPQVNAISDRVDSMVKAAIDAATTAAVAAATPAGSVIATARSEAPTGWLLCDGAAVSRTTYAALFAAIGTAYGAGNGFSTFNLPDLRGRVPVGVDGSANRQDANDALGSAGGAQKHTLTALELPAAAPRAASGLGGVLQTGVNASGGSGTSHVVPYFPTATDLWTTGGDQPHNNMPPFQVLNFVIKQ</sequence>
<dbReference type="InterPro" id="IPR037053">
    <property type="entry name" value="Phage_tail_collar_dom_sf"/>
</dbReference>
<comment type="caution">
    <text evidence="2">The sequence shown here is derived from an EMBL/GenBank/DDBJ whole genome shotgun (WGS) entry which is preliminary data.</text>
</comment>
<dbReference type="SUPFAM" id="SSF88874">
    <property type="entry name" value="Receptor-binding domain of short tail fibre protein gp12"/>
    <property type="match status" value="1"/>
</dbReference>
<evidence type="ECO:0000259" key="1">
    <source>
        <dbReference type="Pfam" id="PF07484"/>
    </source>
</evidence>